<dbReference type="Pfam" id="PF19044">
    <property type="entry name" value="P-loop_TraG"/>
    <property type="match status" value="1"/>
</dbReference>
<proteinExistence type="predicted"/>
<dbReference type="EMBL" id="JBHSBY010000139">
    <property type="protein sequence ID" value="MFC4198481.1"/>
    <property type="molecule type" value="Genomic_DNA"/>
</dbReference>
<dbReference type="InterPro" id="IPR053155">
    <property type="entry name" value="F-pilin_assembly_TraC"/>
</dbReference>
<keyword evidence="3" id="KW-1185">Reference proteome</keyword>
<name>A0ABV8NRJ6_9SPHI</name>
<dbReference type="Gene3D" id="3.40.50.300">
    <property type="entry name" value="P-loop containing nucleotide triphosphate hydrolases"/>
    <property type="match status" value="1"/>
</dbReference>
<dbReference type="Gene3D" id="1.10.8.730">
    <property type="match status" value="1"/>
</dbReference>
<evidence type="ECO:0000259" key="1">
    <source>
        <dbReference type="Pfam" id="PF19044"/>
    </source>
</evidence>
<reference evidence="3" key="1">
    <citation type="journal article" date="2019" name="Int. J. Syst. Evol. Microbiol.">
        <title>The Global Catalogue of Microorganisms (GCM) 10K type strain sequencing project: providing services to taxonomists for standard genome sequencing and annotation.</title>
        <authorList>
            <consortium name="The Broad Institute Genomics Platform"/>
            <consortium name="The Broad Institute Genome Sequencing Center for Infectious Disease"/>
            <person name="Wu L."/>
            <person name="Ma J."/>
        </authorList>
    </citation>
    <scope>NUCLEOTIDE SEQUENCE [LARGE SCALE GENOMIC DNA]</scope>
    <source>
        <strain evidence="3">CCM 8689</strain>
    </source>
</reference>
<dbReference type="NCBIfam" id="TIGR03783">
    <property type="entry name" value="Bac_Flav_CT_G"/>
    <property type="match status" value="1"/>
</dbReference>
<dbReference type="InterPro" id="IPR022509">
    <property type="entry name" value="Conjugation_ATPase_TraG"/>
</dbReference>
<accession>A0ABV8NRJ6</accession>
<dbReference type="PANTHER" id="PTHR38467:SF1">
    <property type="entry name" value="CONJUGATIVE TRANSFER: ASSEMBLY"/>
    <property type="match status" value="1"/>
</dbReference>
<dbReference type="InterPro" id="IPR027417">
    <property type="entry name" value="P-loop_NTPase"/>
</dbReference>
<dbReference type="SUPFAM" id="SSF52540">
    <property type="entry name" value="P-loop containing nucleoside triphosphate hydrolases"/>
    <property type="match status" value="1"/>
</dbReference>
<evidence type="ECO:0000313" key="3">
    <source>
        <dbReference type="Proteomes" id="UP001595792"/>
    </source>
</evidence>
<organism evidence="2 3">
    <name type="scientific">Pedobacter jamesrossensis</name>
    <dbReference type="NCBI Taxonomy" id="1908238"/>
    <lineage>
        <taxon>Bacteria</taxon>
        <taxon>Pseudomonadati</taxon>
        <taxon>Bacteroidota</taxon>
        <taxon>Sphingobacteriia</taxon>
        <taxon>Sphingobacteriales</taxon>
        <taxon>Sphingobacteriaceae</taxon>
        <taxon>Pedobacter</taxon>
    </lineage>
</organism>
<protein>
    <submittedName>
        <fullName evidence="2">TraG family conjugative transposon ATPase</fullName>
    </submittedName>
</protein>
<dbReference type="InterPro" id="IPR043964">
    <property type="entry name" value="P-loop_TraG"/>
</dbReference>
<dbReference type="PANTHER" id="PTHR38467">
    <property type="match status" value="1"/>
</dbReference>
<comment type="caution">
    <text evidence="2">The sequence shown here is derived from an EMBL/GenBank/DDBJ whole genome shotgun (WGS) entry which is preliminary data.</text>
</comment>
<dbReference type="Proteomes" id="UP001595792">
    <property type="component" value="Unassembled WGS sequence"/>
</dbReference>
<sequence>MSAKIFELPYIGYDNYQGLDLLYTAKGDFSVIIQITNAVTELSADESGYTRYHELLLKIIKILGEGHMLIKQDVFVASEYAPKKSEEYLQRAYDAHFQGRRKCTLLTYLTITRKVDRSRFYVHNEKTLLNFKNVVTKVHDTLAEGALYPDILKREAIDRLIGRILVMDFSSANIRRNNFSVQNNQIDIGDSSLRCISLIDTDKMELPSYFSSYQKKNDGNGLRDFATDNLSFLHQVPAYECIIYSQIISIPAQSVILSALSLKQKRHAGIPDAANRLCVEDISALLAEVARDSQLLIHVHFNIIVSASKDRISEASNYIESSLFSLGIIPSRNAYNQLEIFKASLPANATAIKNYDLVLMPSRAAVCLMFKECFQKSEESNFLIRFTDRHGIPISIDLSDLPMQSGRIANRSKFVLGGSGSGKSFFMNSLVEQYLLYNMDVVIVDTGHSYSGLCTYHKGRYLSYSEQHPITMNPFAFSKSEYNIEKRDFIKTLIFLLFKGVQGEVSAVEDSVISSVISSFYASHFAAEIPSVLNFDTFYHYSVKRIKEIAQQDGIAFELDAYRFVLRKFCKGEEFGDLLNLSTDASLLTEKFIVFEIDSIREHKVLFPIVTLIIMDVFLQKMRLRHSQRKALILEEAWKAIASELMASYLVYMYKTVRKFYGEAIVVTQELEDIISSPTVKNSIIANSDTICLLDQGKFQGDYAKVAALLSLSEQEQKKIFTINQLDNKRHRSRFKEVYIKRGLSGEVYGVEVSLRQYMTFSTEKPEKLALEYYLSSYGDYRIALDEFIKDFEQSAVPLNQFINQVLLKKSL</sequence>
<gene>
    <name evidence="2" type="ORF">ACFOUY_17375</name>
</gene>
<evidence type="ECO:0000313" key="2">
    <source>
        <dbReference type="EMBL" id="MFC4198481.1"/>
    </source>
</evidence>
<dbReference type="RefSeq" id="WP_378962476.1">
    <property type="nucleotide sequence ID" value="NZ_JBHRXC010000016.1"/>
</dbReference>
<feature type="domain" description="TraG P-loop" evidence="1">
    <location>
        <begin position="384"/>
        <end position="789"/>
    </location>
</feature>